<dbReference type="SMART" id="SM00220">
    <property type="entry name" value="S_TKc"/>
    <property type="match status" value="1"/>
</dbReference>
<protein>
    <recommendedName>
        <fullName evidence="13">Negative regulator of the PHO system</fullName>
        <ecNumber evidence="2">2.7.11.22</ecNumber>
    </recommendedName>
    <alternativeName>
        <fullName evidence="8">Serine/threonine-protein kinase PHO85</fullName>
    </alternativeName>
</protein>
<comment type="catalytic activity">
    <reaction evidence="9">
        <text>L-threonyl-[protein] + ATP = O-phospho-L-threonyl-[protein] + ADP + H(+)</text>
        <dbReference type="Rhea" id="RHEA:46608"/>
        <dbReference type="Rhea" id="RHEA-COMP:11060"/>
        <dbReference type="Rhea" id="RHEA-COMP:11605"/>
        <dbReference type="ChEBI" id="CHEBI:15378"/>
        <dbReference type="ChEBI" id="CHEBI:30013"/>
        <dbReference type="ChEBI" id="CHEBI:30616"/>
        <dbReference type="ChEBI" id="CHEBI:61977"/>
        <dbReference type="ChEBI" id="CHEBI:456216"/>
        <dbReference type="EC" id="2.7.11.22"/>
    </reaction>
</comment>
<evidence type="ECO:0000256" key="4">
    <source>
        <dbReference type="ARBA" id="ARBA00022679"/>
    </source>
</evidence>
<dbReference type="InParanoid" id="K2RQT1"/>
<evidence type="ECO:0000256" key="8">
    <source>
        <dbReference type="ARBA" id="ARBA00041795"/>
    </source>
</evidence>
<feature type="domain" description="Protein kinase" evidence="17">
    <location>
        <begin position="9"/>
        <end position="291"/>
    </location>
</feature>
<comment type="similarity">
    <text evidence="1">Belongs to the protein kinase superfamily. CMGC Ser/Thr protein kinase family. CDC2/CDKX subfamily.</text>
</comment>
<dbReference type="STRING" id="1126212.K2RQT1"/>
<dbReference type="FunFam" id="1.10.510.10:FF:000410">
    <property type="entry name" value="Probable PHO85-cyclin-dependent protein kinase"/>
    <property type="match status" value="1"/>
</dbReference>
<dbReference type="InterPro" id="IPR000719">
    <property type="entry name" value="Prot_kinase_dom"/>
</dbReference>
<evidence type="ECO:0000256" key="16">
    <source>
        <dbReference type="SAM" id="MobiDB-lite"/>
    </source>
</evidence>
<gene>
    <name evidence="18" type="ORF">MPH_05743</name>
</gene>
<dbReference type="FunCoup" id="K2RQT1">
    <property type="interactions" value="366"/>
</dbReference>
<dbReference type="HOGENOM" id="CLU_000288_181_6_1"/>
<dbReference type="CDD" id="cd07836">
    <property type="entry name" value="STKc_Pho85"/>
    <property type="match status" value="1"/>
</dbReference>
<dbReference type="Gene3D" id="1.10.510.10">
    <property type="entry name" value="Transferase(Phosphotransferase) domain 1"/>
    <property type="match status" value="1"/>
</dbReference>
<dbReference type="PROSITE" id="PS50011">
    <property type="entry name" value="PROTEIN_KINASE_DOM"/>
    <property type="match status" value="1"/>
</dbReference>
<feature type="binding site" evidence="14">
    <location>
        <position position="38"/>
    </location>
    <ligand>
        <name>ATP</name>
        <dbReference type="ChEBI" id="CHEBI:30616"/>
    </ligand>
</feature>
<dbReference type="GO" id="GO:0004693">
    <property type="term" value="F:cyclin-dependent protein serine/threonine kinase activity"/>
    <property type="evidence" value="ECO:0007669"/>
    <property type="project" value="UniProtKB-EC"/>
</dbReference>
<dbReference type="AlphaFoldDB" id="K2RQT1"/>
<dbReference type="Gene3D" id="3.30.200.20">
    <property type="entry name" value="Phosphorylase Kinase, domain 1"/>
    <property type="match status" value="1"/>
</dbReference>
<evidence type="ECO:0000259" key="17">
    <source>
        <dbReference type="PROSITE" id="PS50011"/>
    </source>
</evidence>
<name>K2RQT1_MACPH</name>
<comment type="catalytic activity">
    <reaction evidence="10">
        <text>L-seryl-[protein] + ATP = O-phospho-L-seryl-[protein] + ADP + H(+)</text>
        <dbReference type="Rhea" id="RHEA:17989"/>
        <dbReference type="Rhea" id="RHEA-COMP:9863"/>
        <dbReference type="Rhea" id="RHEA-COMP:11604"/>
        <dbReference type="ChEBI" id="CHEBI:15378"/>
        <dbReference type="ChEBI" id="CHEBI:29999"/>
        <dbReference type="ChEBI" id="CHEBI:30616"/>
        <dbReference type="ChEBI" id="CHEBI:83421"/>
        <dbReference type="ChEBI" id="CHEBI:456216"/>
        <dbReference type="EC" id="2.7.11.22"/>
    </reaction>
</comment>
<evidence type="ECO:0000256" key="13">
    <source>
        <dbReference type="ARBA" id="ARBA00073154"/>
    </source>
</evidence>
<dbReference type="EC" id="2.7.11.22" evidence="2"/>
<evidence type="ECO:0000256" key="9">
    <source>
        <dbReference type="ARBA" id="ARBA00047811"/>
    </source>
</evidence>
<evidence type="ECO:0000256" key="10">
    <source>
        <dbReference type="ARBA" id="ARBA00048367"/>
    </source>
</evidence>
<evidence type="ECO:0000256" key="11">
    <source>
        <dbReference type="ARBA" id="ARBA00053974"/>
    </source>
</evidence>
<dbReference type="GO" id="GO:0005737">
    <property type="term" value="C:cytoplasm"/>
    <property type="evidence" value="ECO:0007669"/>
    <property type="project" value="TreeGrafter"/>
</dbReference>
<dbReference type="FunFam" id="3.30.200.20:FF:000062">
    <property type="entry name" value="PHO system negative regulator"/>
    <property type="match status" value="1"/>
</dbReference>
<evidence type="ECO:0000256" key="1">
    <source>
        <dbReference type="ARBA" id="ARBA00006485"/>
    </source>
</evidence>
<feature type="region of interest" description="Disordered" evidence="16">
    <location>
        <begin position="311"/>
        <end position="343"/>
    </location>
</feature>
<comment type="function">
    <text evidence="11">When phosphate concentrations are high it phosphorylates the PHO4 transcription factor thus establishing repression.</text>
</comment>
<dbReference type="Proteomes" id="UP000007129">
    <property type="component" value="Unassembled WGS sequence"/>
</dbReference>
<feature type="region of interest" description="Disordered" evidence="16">
    <location>
        <begin position="420"/>
        <end position="453"/>
    </location>
</feature>
<organism evidence="18 19">
    <name type="scientific">Macrophomina phaseolina (strain MS6)</name>
    <name type="common">Charcoal rot fungus</name>
    <dbReference type="NCBI Taxonomy" id="1126212"/>
    <lineage>
        <taxon>Eukaryota</taxon>
        <taxon>Fungi</taxon>
        <taxon>Dikarya</taxon>
        <taxon>Ascomycota</taxon>
        <taxon>Pezizomycotina</taxon>
        <taxon>Dothideomycetes</taxon>
        <taxon>Dothideomycetes incertae sedis</taxon>
        <taxon>Botryosphaeriales</taxon>
        <taxon>Botryosphaeriaceae</taxon>
        <taxon>Macrophomina</taxon>
    </lineage>
</organism>
<dbReference type="EMBL" id="AHHD01000257">
    <property type="protein sequence ID" value="EKG17053.1"/>
    <property type="molecule type" value="Genomic_DNA"/>
</dbReference>
<dbReference type="VEuPathDB" id="FungiDB:MPH_05743"/>
<dbReference type="OrthoDB" id="1732493at2759"/>
<reference evidence="18 19" key="1">
    <citation type="journal article" date="2012" name="BMC Genomics">
        <title>Tools to kill: Genome of one of the most destructive plant pathogenic fungi Macrophomina phaseolina.</title>
        <authorList>
            <person name="Islam M.S."/>
            <person name="Haque M.S."/>
            <person name="Islam M.M."/>
            <person name="Emdad E.M."/>
            <person name="Halim A."/>
            <person name="Hossen Q.M.M."/>
            <person name="Hossain M.Z."/>
            <person name="Ahmed B."/>
            <person name="Rahim S."/>
            <person name="Rahman M.S."/>
            <person name="Alam M.M."/>
            <person name="Hou S."/>
            <person name="Wan X."/>
            <person name="Saito J.A."/>
            <person name="Alam M."/>
        </authorList>
    </citation>
    <scope>NUCLEOTIDE SEQUENCE [LARGE SCALE GENOMIC DNA]</scope>
    <source>
        <strain evidence="18 19">MS6</strain>
    </source>
</reference>
<dbReference type="Pfam" id="PF00069">
    <property type="entry name" value="Pkinase"/>
    <property type="match status" value="1"/>
</dbReference>
<dbReference type="SUPFAM" id="SSF56112">
    <property type="entry name" value="Protein kinase-like (PK-like)"/>
    <property type="match status" value="1"/>
</dbReference>
<dbReference type="PROSITE" id="PS00107">
    <property type="entry name" value="PROTEIN_KINASE_ATP"/>
    <property type="match status" value="1"/>
</dbReference>
<keyword evidence="5 14" id="KW-0547">Nucleotide-binding</keyword>
<dbReference type="GO" id="GO:0005524">
    <property type="term" value="F:ATP binding"/>
    <property type="evidence" value="ECO:0007669"/>
    <property type="project" value="UniProtKB-UniRule"/>
</dbReference>
<evidence type="ECO:0000256" key="2">
    <source>
        <dbReference type="ARBA" id="ARBA00012425"/>
    </source>
</evidence>
<evidence type="ECO:0000256" key="3">
    <source>
        <dbReference type="ARBA" id="ARBA00022527"/>
    </source>
</evidence>
<dbReference type="InterPro" id="IPR050108">
    <property type="entry name" value="CDK"/>
</dbReference>
<proteinExistence type="inferred from homology"/>
<dbReference type="PANTHER" id="PTHR24056:SF46">
    <property type="entry name" value="CYCLIN-DEPENDENT KINASE 5"/>
    <property type="match status" value="1"/>
</dbReference>
<evidence type="ECO:0000256" key="15">
    <source>
        <dbReference type="RuleBase" id="RU000304"/>
    </source>
</evidence>
<evidence type="ECO:0000256" key="12">
    <source>
        <dbReference type="ARBA" id="ARBA00066118"/>
    </source>
</evidence>
<accession>K2RQT1</accession>
<keyword evidence="6" id="KW-0418">Kinase</keyword>
<dbReference type="InterPro" id="IPR017441">
    <property type="entry name" value="Protein_kinase_ATP_BS"/>
</dbReference>
<sequence length="453" mass="50343">MDKRHPSSFQQLEKLGEGTYATVFKGRNRQTGEFVALKEIHLDSEEGTPSTAIREISLMKELKHENIVSLHDVIHTENKLMLVFEYMDKDLKKYMDSRGDRGQLDPVTIKSFMYQLLRGIAFCHENRVLHRDLKPQNLLINNKGQLKLADFGLARAFGIPVNTFSNEVVTLWYRAPDVLLGSRTYNTSIDIWSAGCIMAEMYTGRPLFPGTTNEDQLQRIFRLMGTPSERSWPGISQFPEYKPNFHVYATQDLRLILPQIDALGLSLLSSMLQLRPEMRISAQQALQHPWFNDIAQTRQQQQINAQQMAAQQQAQAQMGGGYSMAQGVPNPSQSNPAPSSSSAMLHGTIQFGSLIFKNPFSFANAQSVLQDQTPMALPPTFQQPDAWTHPIDANLGSSAGPTVSPVANVSDVLQMNQPPPGTTGCPIDGMDGTASPCDYILPRGDEPSLPEGP</sequence>
<dbReference type="PANTHER" id="PTHR24056">
    <property type="entry name" value="CELL DIVISION PROTEIN KINASE"/>
    <property type="match status" value="1"/>
</dbReference>
<evidence type="ECO:0000256" key="14">
    <source>
        <dbReference type="PROSITE-ProRule" id="PRU10141"/>
    </source>
</evidence>
<evidence type="ECO:0000256" key="5">
    <source>
        <dbReference type="ARBA" id="ARBA00022741"/>
    </source>
</evidence>
<evidence type="ECO:0000256" key="6">
    <source>
        <dbReference type="ARBA" id="ARBA00022777"/>
    </source>
</evidence>
<comment type="caution">
    <text evidence="18">The sequence shown here is derived from an EMBL/GenBank/DDBJ whole genome shotgun (WGS) entry which is preliminary data.</text>
</comment>
<dbReference type="PROSITE" id="PS00108">
    <property type="entry name" value="PROTEIN_KINASE_ST"/>
    <property type="match status" value="1"/>
</dbReference>
<keyword evidence="7 14" id="KW-0067">ATP-binding</keyword>
<dbReference type="InterPro" id="IPR011009">
    <property type="entry name" value="Kinase-like_dom_sf"/>
</dbReference>
<dbReference type="GO" id="GO:0005634">
    <property type="term" value="C:nucleus"/>
    <property type="evidence" value="ECO:0007669"/>
    <property type="project" value="TreeGrafter"/>
</dbReference>
<dbReference type="eggNOG" id="KOG0594">
    <property type="taxonomic scope" value="Eukaryota"/>
</dbReference>
<evidence type="ECO:0000313" key="18">
    <source>
        <dbReference type="EMBL" id="EKG17053.1"/>
    </source>
</evidence>
<keyword evidence="4" id="KW-0808">Transferase</keyword>
<dbReference type="InterPro" id="IPR008271">
    <property type="entry name" value="Ser/Thr_kinase_AS"/>
</dbReference>
<keyword evidence="3 15" id="KW-0723">Serine/threonine-protein kinase</keyword>
<evidence type="ECO:0000313" key="19">
    <source>
        <dbReference type="Proteomes" id="UP000007129"/>
    </source>
</evidence>
<comment type="subunit">
    <text evidence="12">Interacts with a number of cyclins.</text>
</comment>
<evidence type="ECO:0000256" key="7">
    <source>
        <dbReference type="ARBA" id="ARBA00022840"/>
    </source>
</evidence>